<feature type="transmembrane region" description="Helical" evidence="11">
    <location>
        <begin position="12"/>
        <end position="31"/>
    </location>
</feature>
<protein>
    <recommendedName>
        <fullName evidence="3">histidine kinase</fullName>
        <ecNumber evidence="3">2.7.13.3</ecNumber>
    </recommendedName>
</protein>
<comment type="subcellular location">
    <subcellularLocation>
        <location evidence="2">Cell membrane</location>
        <topology evidence="2">Multi-pass membrane protein</topology>
    </subcellularLocation>
</comment>
<dbReference type="InterPro" id="IPR036890">
    <property type="entry name" value="HATPase_C_sf"/>
</dbReference>
<evidence type="ECO:0000256" key="3">
    <source>
        <dbReference type="ARBA" id="ARBA00012438"/>
    </source>
</evidence>
<keyword evidence="10 11" id="KW-0472">Membrane</keyword>
<dbReference type="Pfam" id="PF02518">
    <property type="entry name" value="HATPase_c"/>
    <property type="match status" value="1"/>
</dbReference>
<evidence type="ECO:0000259" key="12">
    <source>
        <dbReference type="PROSITE" id="PS50109"/>
    </source>
</evidence>
<dbReference type="EMBL" id="JACOOX010000002">
    <property type="protein sequence ID" value="MBC5662158.1"/>
    <property type="molecule type" value="Genomic_DNA"/>
</dbReference>
<evidence type="ECO:0000256" key="5">
    <source>
        <dbReference type="ARBA" id="ARBA00022679"/>
    </source>
</evidence>
<dbReference type="Gene3D" id="3.30.565.10">
    <property type="entry name" value="Histidine kinase-like ATPase, C-terminal domain"/>
    <property type="match status" value="1"/>
</dbReference>
<dbReference type="EC" id="2.7.13.3" evidence="3"/>
<sequence>MRIWEYIKDKAGILIGYLLFIAIMLIAFRAMRTPGELTVIFLVLTVLLLVTVILTDYIKRRHFYNSLYAHMEQLDQKYLVMDTLEEPGFYEGKLVYEALYEINKSMTEHVKEYRQSVDDFKDFIEIWVHEIKLPIASLVLMCHNNQDKIPKKYEDQVNRLDAYADQVLYYVRAEHASKDYRFDSVRIKSVVNKVALKNKDMLLESDICLDVHDVDVSVTTDAKWLEFMINQIMSNSIKYMKPGEDRQIRIWTTKAGDDITLHIRDNGIGISAADLPRVCEKSFTGENGRRFAKSTGMGLYIVKGLCDQLGHHLTITSKENIGTDVAVTFGGNDYYLVDE</sequence>
<keyword evidence="6 11" id="KW-0812">Transmembrane</keyword>
<evidence type="ECO:0000256" key="7">
    <source>
        <dbReference type="ARBA" id="ARBA00022777"/>
    </source>
</evidence>
<keyword evidence="8 11" id="KW-1133">Transmembrane helix</keyword>
<dbReference type="Proteomes" id="UP000615234">
    <property type="component" value="Unassembled WGS sequence"/>
</dbReference>
<dbReference type="PANTHER" id="PTHR45453:SF2">
    <property type="entry name" value="HISTIDINE KINASE"/>
    <property type="match status" value="1"/>
</dbReference>
<dbReference type="InterPro" id="IPR003594">
    <property type="entry name" value="HATPase_dom"/>
</dbReference>
<evidence type="ECO:0000256" key="1">
    <source>
        <dbReference type="ARBA" id="ARBA00000085"/>
    </source>
</evidence>
<keyword evidence="7 13" id="KW-0418">Kinase</keyword>
<dbReference type="GO" id="GO:0016036">
    <property type="term" value="P:cellular response to phosphate starvation"/>
    <property type="evidence" value="ECO:0007669"/>
    <property type="project" value="TreeGrafter"/>
</dbReference>
<dbReference type="RefSeq" id="WP_186847434.1">
    <property type="nucleotide sequence ID" value="NZ_JACOOX010000002.1"/>
</dbReference>
<evidence type="ECO:0000256" key="11">
    <source>
        <dbReference type="SAM" id="Phobius"/>
    </source>
</evidence>
<keyword evidence="5" id="KW-0808">Transferase</keyword>
<dbReference type="PROSITE" id="PS50109">
    <property type="entry name" value="HIS_KIN"/>
    <property type="match status" value="1"/>
</dbReference>
<dbReference type="PANTHER" id="PTHR45453">
    <property type="entry name" value="PHOSPHATE REGULON SENSOR PROTEIN PHOR"/>
    <property type="match status" value="1"/>
</dbReference>
<feature type="transmembrane region" description="Helical" evidence="11">
    <location>
        <begin position="37"/>
        <end position="58"/>
    </location>
</feature>
<dbReference type="GO" id="GO:0004721">
    <property type="term" value="F:phosphoprotein phosphatase activity"/>
    <property type="evidence" value="ECO:0007669"/>
    <property type="project" value="TreeGrafter"/>
</dbReference>
<keyword evidence="14" id="KW-1185">Reference proteome</keyword>
<comment type="caution">
    <text evidence="13">The sequence shown here is derived from an EMBL/GenBank/DDBJ whole genome shotgun (WGS) entry which is preliminary data.</text>
</comment>
<dbReference type="GO" id="GO:0000155">
    <property type="term" value="F:phosphorelay sensor kinase activity"/>
    <property type="evidence" value="ECO:0007669"/>
    <property type="project" value="TreeGrafter"/>
</dbReference>
<comment type="catalytic activity">
    <reaction evidence="1">
        <text>ATP + protein L-histidine = ADP + protein N-phospho-L-histidine.</text>
        <dbReference type="EC" id="2.7.13.3"/>
    </reaction>
</comment>
<evidence type="ECO:0000256" key="6">
    <source>
        <dbReference type="ARBA" id="ARBA00022692"/>
    </source>
</evidence>
<dbReference type="AlphaFoldDB" id="A0A8I0AE54"/>
<organism evidence="13 14">
    <name type="scientific">Coprococcus hominis</name>
    <name type="common">ex Liu et al. 2022</name>
    <dbReference type="NCBI Taxonomy" id="2763039"/>
    <lineage>
        <taxon>Bacteria</taxon>
        <taxon>Bacillati</taxon>
        <taxon>Bacillota</taxon>
        <taxon>Clostridia</taxon>
        <taxon>Lachnospirales</taxon>
        <taxon>Lachnospiraceae</taxon>
        <taxon>Coprococcus</taxon>
    </lineage>
</organism>
<keyword evidence="4" id="KW-1003">Cell membrane</keyword>
<dbReference type="InterPro" id="IPR050351">
    <property type="entry name" value="BphY/WalK/GraS-like"/>
</dbReference>
<dbReference type="GO" id="GO:0005886">
    <property type="term" value="C:plasma membrane"/>
    <property type="evidence" value="ECO:0007669"/>
    <property type="project" value="UniProtKB-SubCell"/>
</dbReference>
<evidence type="ECO:0000256" key="4">
    <source>
        <dbReference type="ARBA" id="ARBA00022475"/>
    </source>
</evidence>
<dbReference type="SUPFAM" id="SSF55874">
    <property type="entry name" value="ATPase domain of HSP90 chaperone/DNA topoisomerase II/histidine kinase"/>
    <property type="match status" value="1"/>
</dbReference>
<evidence type="ECO:0000313" key="14">
    <source>
        <dbReference type="Proteomes" id="UP000615234"/>
    </source>
</evidence>
<evidence type="ECO:0000256" key="10">
    <source>
        <dbReference type="ARBA" id="ARBA00023136"/>
    </source>
</evidence>
<evidence type="ECO:0000256" key="9">
    <source>
        <dbReference type="ARBA" id="ARBA00023012"/>
    </source>
</evidence>
<proteinExistence type="predicted"/>
<dbReference type="InterPro" id="IPR005467">
    <property type="entry name" value="His_kinase_dom"/>
</dbReference>
<evidence type="ECO:0000313" key="13">
    <source>
        <dbReference type="EMBL" id="MBC5662158.1"/>
    </source>
</evidence>
<evidence type="ECO:0000256" key="2">
    <source>
        <dbReference type="ARBA" id="ARBA00004651"/>
    </source>
</evidence>
<name>A0A8I0AE54_9FIRM</name>
<accession>A0A8I0AE54</accession>
<reference evidence="13 14" key="1">
    <citation type="submission" date="2020-08" db="EMBL/GenBank/DDBJ databases">
        <title>Genome public.</title>
        <authorList>
            <person name="Liu C."/>
            <person name="Sun Q."/>
        </authorList>
    </citation>
    <scope>NUCLEOTIDE SEQUENCE [LARGE SCALE GENOMIC DNA]</scope>
    <source>
        <strain evidence="13 14">NSJ-10</strain>
    </source>
</reference>
<dbReference type="SMART" id="SM00387">
    <property type="entry name" value="HATPase_c"/>
    <property type="match status" value="1"/>
</dbReference>
<keyword evidence="9" id="KW-0902">Two-component regulatory system</keyword>
<evidence type="ECO:0000256" key="8">
    <source>
        <dbReference type="ARBA" id="ARBA00022989"/>
    </source>
</evidence>
<feature type="domain" description="Histidine kinase" evidence="12">
    <location>
        <begin position="126"/>
        <end position="333"/>
    </location>
</feature>
<gene>
    <name evidence="13" type="ORF">H8S09_04500</name>
</gene>